<reference evidence="4 5" key="1">
    <citation type="submission" date="2023-01" db="EMBL/GenBank/DDBJ databases">
        <title>Novel diversity within Roseofilum (Cyanobacteria; Desertifilaceae) from marine benthic mats with descriptions of four novel species.</title>
        <authorList>
            <person name="Wang Y."/>
            <person name="Berthold D.E."/>
            <person name="Hu J."/>
            <person name="Lefler F.W."/>
            <person name="Laughinghouse H.D. IV."/>
        </authorList>
    </citation>
    <scope>NUCLEOTIDE SEQUENCE [LARGE SCALE GENOMIC DNA]</scope>
    <source>
        <strain evidence="4 5">BLCC-M154</strain>
    </source>
</reference>
<dbReference type="PANTHER" id="PTHR39430:SF1">
    <property type="entry name" value="PROTEASE"/>
    <property type="match status" value="1"/>
</dbReference>
<feature type="transmembrane region" description="Helical" evidence="2">
    <location>
        <begin position="162"/>
        <end position="180"/>
    </location>
</feature>
<organism evidence="4 5">
    <name type="scientific">Roseofilum acuticapitatum BLCC-M154</name>
    <dbReference type="NCBI Taxonomy" id="3022444"/>
    <lineage>
        <taxon>Bacteria</taxon>
        <taxon>Bacillati</taxon>
        <taxon>Cyanobacteriota</taxon>
        <taxon>Cyanophyceae</taxon>
        <taxon>Desertifilales</taxon>
        <taxon>Desertifilaceae</taxon>
        <taxon>Roseofilum</taxon>
        <taxon>Roseofilum acuticapitatum</taxon>
    </lineage>
</organism>
<sequence>MMKKMDLNRIKPSQSPDERLSMRKSASGSGVLFSLSLSRWSFQVHPSSGILNSLAFFILWVILWLPIAIPVARHLQWHPPQPLTPQQKLSLLMPLYLLVPLLLGAVVWIEERPISDYGLSLDLPIFLSLMAGLALGIFTLSIAYGLQVIWGSLVWKTEGMTSSFLLVVGSILALSLWIGGIEEVVFRGFLLTELQGDMGGVWAAILSSLIFALSHLIWDFKGGLIQLPGLALMGLILVLARWVDGGSLGLAWGLHAGWIWGLISLDTTQILEPKSDRSWPEWVTGMNGQPLSGLVGVLILGMTGLILGLIGSFGP</sequence>
<dbReference type="PANTHER" id="PTHR39430">
    <property type="entry name" value="MEMBRANE-ASSOCIATED PROTEASE-RELATED"/>
    <property type="match status" value="1"/>
</dbReference>
<accession>A0ABT7APP3</accession>
<feature type="transmembrane region" description="Helical" evidence="2">
    <location>
        <begin position="89"/>
        <end position="109"/>
    </location>
</feature>
<feature type="transmembrane region" description="Helical" evidence="2">
    <location>
        <begin position="200"/>
        <end position="218"/>
    </location>
</feature>
<keyword evidence="4" id="KW-0482">Metalloprotease</keyword>
<proteinExistence type="predicted"/>
<evidence type="ECO:0000256" key="1">
    <source>
        <dbReference type="SAM" id="MobiDB-lite"/>
    </source>
</evidence>
<comment type="caution">
    <text evidence="4">The sequence shown here is derived from an EMBL/GenBank/DDBJ whole genome shotgun (WGS) entry which is preliminary data.</text>
</comment>
<protein>
    <submittedName>
        <fullName evidence="4">CPBP family intramembrane metalloprotease</fullName>
    </submittedName>
</protein>
<keyword evidence="2" id="KW-0472">Membrane</keyword>
<name>A0ABT7APP3_9CYAN</name>
<keyword evidence="2" id="KW-0812">Transmembrane</keyword>
<gene>
    <name evidence="4" type="ORF">PMG71_05410</name>
</gene>
<evidence type="ECO:0000313" key="5">
    <source>
        <dbReference type="Proteomes" id="UP001235303"/>
    </source>
</evidence>
<keyword evidence="4" id="KW-0645">Protease</keyword>
<dbReference type="Pfam" id="PF02517">
    <property type="entry name" value="Rce1-like"/>
    <property type="match status" value="1"/>
</dbReference>
<feature type="domain" description="CAAX prenyl protease 2/Lysostaphin resistance protein A-like" evidence="3">
    <location>
        <begin position="168"/>
        <end position="258"/>
    </location>
</feature>
<evidence type="ECO:0000259" key="3">
    <source>
        <dbReference type="Pfam" id="PF02517"/>
    </source>
</evidence>
<dbReference type="GO" id="GO:0008237">
    <property type="term" value="F:metallopeptidase activity"/>
    <property type="evidence" value="ECO:0007669"/>
    <property type="project" value="UniProtKB-KW"/>
</dbReference>
<keyword evidence="5" id="KW-1185">Reference proteome</keyword>
<evidence type="ECO:0000313" key="4">
    <source>
        <dbReference type="EMBL" id="MDJ1168857.1"/>
    </source>
</evidence>
<dbReference type="RefSeq" id="WP_283752619.1">
    <property type="nucleotide sequence ID" value="NZ_JAQOSP010000037.1"/>
</dbReference>
<feature type="transmembrane region" description="Helical" evidence="2">
    <location>
        <begin position="129"/>
        <end position="150"/>
    </location>
</feature>
<evidence type="ECO:0000256" key="2">
    <source>
        <dbReference type="SAM" id="Phobius"/>
    </source>
</evidence>
<dbReference type="Proteomes" id="UP001235303">
    <property type="component" value="Unassembled WGS sequence"/>
</dbReference>
<keyword evidence="2" id="KW-1133">Transmembrane helix</keyword>
<feature type="transmembrane region" description="Helical" evidence="2">
    <location>
        <begin position="225"/>
        <end position="243"/>
    </location>
</feature>
<feature type="transmembrane region" description="Helical" evidence="2">
    <location>
        <begin position="51"/>
        <end position="69"/>
    </location>
</feature>
<dbReference type="EMBL" id="JAQOSP010000037">
    <property type="protein sequence ID" value="MDJ1168857.1"/>
    <property type="molecule type" value="Genomic_DNA"/>
</dbReference>
<keyword evidence="4" id="KW-0378">Hydrolase</keyword>
<dbReference type="InterPro" id="IPR003675">
    <property type="entry name" value="Rce1/LyrA-like_dom"/>
</dbReference>
<feature type="region of interest" description="Disordered" evidence="1">
    <location>
        <begin position="1"/>
        <end position="23"/>
    </location>
</feature>
<feature type="transmembrane region" description="Helical" evidence="2">
    <location>
        <begin position="291"/>
        <end position="313"/>
    </location>
</feature>
<feature type="transmembrane region" description="Helical" evidence="2">
    <location>
        <begin position="249"/>
        <end position="271"/>
    </location>
</feature>